<gene>
    <name evidence="2" type="ORF">ES332_A08G052000v1</name>
</gene>
<sequence>MFFLGFIAEIQSIFLFLFKPLFSTVCLRVLPFAVFLLVSGLFCRAKRVNEGENMSFWCKGAAIGRCVRRGCTWRGTAHSRHAKGGTAPRFFFGRLSLGFGLFLG</sequence>
<organism evidence="2 3">
    <name type="scientific">Gossypium tomentosum</name>
    <name type="common">Hawaiian cotton</name>
    <name type="synonym">Gossypium sandvicense</name>
    <dbReference type="NCBI Taxonomy" id="34277"/>
    <lineage>
        <taxon>Eukaryota</taxon>
        <taxon>Viridiplantae</taxon>
        <taxon>Streptophyta</taxon>
        <taxon>Embryophyta</taxon>
        <taxon>Tracheophyta</taxon>
        <taxon>Spermatophyta</taxon>
        <taxon>Magnoliopsida</taxon>
        <taxon>eudicotyledons</taxon>
        <taxon>Gunneridae</taxon>
        <taxon>Pentapetalae</taxon>
        <taxon>rosids</taxon>
        <taxon>malvids</taxon>
        <taxon>Malvales</taxon>
        <taxon>Malvaceae</taxon>
        <taxon>Malvoideae</taxon>
        <taxon>Gossypium</taxon>
    </lineage>
</organism>
<keyword evidence="1" id="KW-0812">Transmembrane</keyword>
<keyword evidence="1" id="KW-0472">Membrane</keyword>
<evidence type="ECO:0000313" key="3">
    <source>
        <dbReference type="Proteomes" id="UP000322667"/>
    </source>
</evidence>
<reference evidence="2 3" key="1">
    <citation type="submission" date="2019-07" db="EMBL/GenBank/DDBJ databases">
        <title>WGS assembly of Gossypium tomentosum.</title>
        <authorList>
            <person name="Chen Z.J."/>
            <person name="Sreedasyam A."/>
            <person name="Ando A."/>
            <person name="Song Q."/>
            <person name="De L."/>
            <person name="Hulse-Kemp A."/>
            <person name="Ding M."/>
            <person name="Ye W."/>
            <person name="Kirkbride R."/>
            <person name="Jenkins J."/>
            <person name="Plott C."/>
            <person name="Lovell J."/>
            <person name="Lin Y.-M."/>
            <person name="Vaughn R."/>
            <person name="Liu B."/>
            <person name="Li W."/>
            <person name="Simpson S."/>
            <person name="Scheffler B."/>
            <person name="Saski C."/>
            <person name="Grover C."/>
            <person name="Hu G."/>
            <person name="Conover J."/>
            <person name="Carlson J."/>
            <person name="Shu S."/>
            <person name="Boston L."/>
            <person name="Williams M."/>
            <person name="Peterson D."/>
            <person name="Mcgee K."/>
            <person name="Jones D."/>
            <person name="Wendel J."/>
            <person name="Stelly D."/>
            <person name="Grimwood J."/>
            <person name="Schmutz J."/>
        </authorList>
    </citation>
    <scope>NUCLEOTIDE SEQUENCE [LARGE SCALE GENOMIC DNA]</scope>
    <source>
        <strain evidence="2">7179.01</strain>
    </source>
</reference>
<dbReference type="Proteomes" id="UP000322667">
    <property type="component" value="Chromosome A08"/>
</dbReference>
<evidence type="ECO:0000256" key="1">
    <source>
        <dbReference type="SAM" id="Phobius"/>
    </source>
</evidence>
<name>A0A5D2PB23_GOSTO</name>
<feature type="transmembrane region" description="Helical" evidence="1">
    <location>
        <begin position="20"/>
        <end position="43"/>
    </location>
</feature>
<dbReference type="AlphaFoldDB" id="A0A5D2PB23"/>
<proteinExistence type="predicted"/>
<keyword evidence="1" id="KW-1133">Transmembrane helix</keyword>
<protein>
    <submittedName>
        <fullName evidence="2">Uncharacterized protein</fullName>
    </submittedName>
</protein>
<accession>A0A5D2PB23</accession>
<keyword evidence="3" id="KW-1185">Reference proteome</keyword>
<evidence type="ECO:0000313" key="2">
    <source>
        <dbReference type="EMBL" id="TYI13339.1"/>
    </source>
</evidence>
<dbReference type="EMBL" id="CM017617">
    <property type="protein sequence ID" value="TYI13339.1"/>
    <property type="molecule type" value="Genomic_DNA"/>
</dbReference>